<dbReference type="EMBL" id="CP096983">
    <property type="protein sequence ID" value="URZ10663.1"/>
    <property type="molecule type" value="Genomic_DNA"/>
</dbReference>
<gene>
    <name evidence="1" type="ORF">CROST_013730</name>
</gene>
<name>A0A1S8MFR4_9CLOT</name>
<evidence type="ECO:0000313" key="1">
    <source>
        <dbReference type="EMBL" id="URZ10663.1"/>
    </source>
</evidence>
<organism evidence="1 2">
    <name type="scientific">Clostridium felsineum</name>
    <dbReference type="NCBI Taxonomy" id="36839"/>
    <lineage>
        <taxon>Bacteria</taxon>
        <taxon>Bacillati</taxon>
        <taxon>Bacillota</taxon>
        <taxon>Clostridia</taxon>
        <taxon>Eubacteriales</taxon>
        <taxon>Clostridiaceae</taxon>
        <taxon>Clostridium</taxon>
    </lineage>
</organism>
<dbReference type="Proteomes" id="UP000190951">
    <property type="component" value="Chromosome"/>
</dbReference>
<dbReference type="STRING" id="84029.CROST_02170"/>
<dbReference type="KEGG" id="crw:CROST_013730"/>
<evidence type="ECO:0000313" key="2">
    <source>
        <dbReference type="Proteomes" id="UP000190951"/>
    </source>
</evidence>
<dbReference type="RefSeq" id="WP_077832501.1">
    <property type="nucleotide sequence ID" value="NZ_CP096983.1"/>
</dbReference>
<protein>
    <submittedName>
        <fullName evidence="1">Uncharacterized protein</fullName>
    </submittedName>
</protein>
<reference evidence="1 2" key="1">
    <citation type="submission" date="2022-04" db="EMBL/GenBank/DDBJ databases">
        <title>Genome sequence of C. roseum typestrain.</title>
        <authorList>
            <person name="Poehlein A."/>
            <person name="Schoch T."/>
            <person name="Duerre P."/>
            <person name="Daniel R."/>
        </authorList>
    </citation>
    <scope>NUCLEOTIDE SEQUENCE [LARGE SCALE GENOMIC DNA]</scope>
    <source>
        <strain evidence="1 2">DSM 7320</strain>
    </source>
</reference>
<dbReference type="AlphaFoldDB" id="A0A1S8MFR4"/>
<proteinExistence type="predicted"/>
<accession>A0A1S8MFR4</accession>
<keyword evidence="2" id="KW-1185">Reference proteome</keyword>
<sequence length="113" mass="12778">MLFVIKFTNIGQGYQTWELGCNPIFWVDNTLNASKISLVIKSNCYEAFWFNRAINYMIPIKVISKNSNASISLAYNLNTNHWSLDSKKIKPSSFILSSFSSSDVPVIDISCNV</sequence>